<comment type="caution">
    <text evidence="2">The sequence shown here is derived from an EMBL/GenBank/DDBJ whole genome shotgun (WGS) entry which is preliminary data.</text>
</comment>
<proteinExistence type="predicted"/>
<evidence type="ECO:0000313" key="3">
    <source>
        <dbReference type="Proteomes" id="UP000652761"/>
    </source>
</evidence>
<dbReference type="Proteomes" id="UP000652761">
    <property type="component" value="Unassembled WGS sequence"/>
</dbReference>
<accession>A0A843U0F3</accession>
<dbReference type="PANTHER" id="PTHR33675:SF1">
    <property type="entry name" value="HOLOCARBOXYLASE SYNTHETASE"/>
    <property type="match status" value="1"/>
</dbReference>
<sequence>MQRIGGCSLPSNLFSLDNELDIGGEEASMSPRLQFTQQHSQPAMHVTNSNVQSSSAPFGQAQPGQGPRSGQVDQNKNTVFSNALSSPIRRSLQPYHLAQSGGFYPNNVSSSGNGARNQEMNRESNASGSADTSMDMHSDSPGPESY</sequence>
<dbReference type="OrthoDB" id="755598at2759"/>
<feature type="compositionally biased region" description="Polar residues" evidence="1">
    <location>
        <begin position="71"/>
        <end position="85"/>
    </location>
</feature>
<dbReference type="EMBL" id="NMUH01000320">
    <property type="protein sequence ID" value="MQL76865.1"/>
    <property type="molecule type" value="Genomic_DNA"/>
</dbReference>
<dbReference type="AlphaFoldDB" id="A0A843U0F3"/>
<keyword evidence="3" id="KW-1185">Reference proteome</keyword>
<reference evidence="2" key="1">
    <citation type="submission" date="2017-07" db="EMBL/GenBank/DDBJ databases">
        <title>Taro Niue Genome Assembly and Annotation.</title>
        <authorList>
            <person name="Atibalentja N."/>
            <person name="Keating K."/>
            <person name="Fields C.J."/>
        </authorList>
    </citation>
    <scope>NUCLEOTIDE SEQUENCE</scope>
    <source>
        <strain evidence="2">Niue_2</strain>
        <tissue evidence="2">Leaf</tissue>
    </source>
</reference>
<protein>
    <submittedName>
        <fullName evidence="2">Uncharacterized protein</fullName>
    </submittedName>
</protein>
<feature type="compositionally biased region" description="Polar residues" evidence="1">
    <location>
        <begin position="31"/>
        <end position="57"/>
    </location>
</feature>
<feature type="compositionally biased region" description="Polar residues" evidence="1">
    <location>
        <begin position="106"/>
        <end position="132"/>
    </location>
</feature>
<evidence type="ECO:0000313" key="2">
    <source>
        <dbReference type="EMBL" id="MQL76865.1"/>
    </source>
</evidence>
<organism evidence="2 3">
    <name type="scientific">Colocasia esculenta</name>
    <name type="common">Wild taro</name>
    <name type="synonym">Arum esculentum</name>
    <dbReference type="NCBI Taxonomy" id="4460"/>
    <lineage>
        <taxon>Eukaryota</taxon>
        <taxon>Viridiplantae</taxon>
        <taxon>Streptophyta</taxon>
        <taxon>Embryophyta</taxon>
        <taxon>Tracheophyta</taxon>
        <taxon>Spermatophyta</taxon>
        <taxon>Magnoliopsida</taxon>
        <taxon>Liliopsida</taxon>
        <taxon>Araceae</taxon>
        <taxon>Aroideae</taxon>
        <taxon>Colocasieae</taxon>
        <taxon>Colocasia</taxon>
    </lineage>
</organism>
<gene>
    <name evidence="2" type="ORF">Taro_009263</name>
</gene>
<evidence type="ECO:0000256" key="1">
    <source>
        <dbReference type="SAM" id="MobiDB-lite"/>
    </source>
</evidence>
<dbReference type="PANTHER" id="PTHR33675">
    <property type="entry name" value="NUCLEAR RECEPTOR FAMILY 2 GROUP C PROTEIN"/>
    <property type="match status" value="1"/>
</dbReference>
<feature type="region of interest" description="Disordered" evidence="1">
    <location>
        <begin position="25"/>
        <end position="146"/>
    </location>
</feature>
<name>A0A843U0F3_COLES</name>